<feature type="domain" description="Acetolactate synthase small subunit C-terminal" evidence="1">
    <location>
        <begin position="83"/>
        <end position="137"/>
    </location>
</feature>
<gene>
    <name evidence="2" type="ORF">ACFSUE_22105</name>
</gene>
<dbReference type="Gene3D" id="3.30.70.1150">
    <property type="entry name" value="ACT-like. Chain A, domain 2"/>
    <property type="match status" value="1"/>
</dbReference>
<dbReference type="InterPro" id="IPR045865">
    <property type="entry name" value="ACT-like_dom_sf"/>
</dbReference>
<keyword evidence="3" id="KW-1185">Reference proteome</keyword>
<sequence>MEQNMNVELTNQDELYDYLSNALGGRDRYTKKVCVTRHADTTAVTYELAKTKAASSAHELKQTDPQSDCELVTICLLLSSEADACHVSHLISKYQATFTDIRDSTYIVTAVASARQIDALISALLPHGVTAMSRTGIGQDNADPYLVKNKRLEKNKARSVPAADHLFILSF</sequence>
<dbReference type="InterPro" id="IPR019455">
    <property type="entry name" value="Acetolactate_synth_ssu_C"/>
</dbReference>
<name>A0ABW5S964_9BACL</name>
<dbReference type="InterPro" id="IPR027271">
    <property type="entry name" value="Acetolactate_synth/TF_NikR_C"/>
</dbReference>
<evidence type="ECO:0000313" key="3">
    <source>
        <dbReference type="Proteomes" id="UP001597399"/>
    </source>
</evidence>
<evidence type="ECO:0000259" key="1">
    <source>
        <dbReference type="Pfam" id="PF10369"/>
    </source>
</evidence>
<reference evidence="3" key="1">
    <citation type="journal article" date="2019" name="Int. J. Syst. Evol. Microbiol.">
        <title>The Global Catalogue of Microorganisms (GCM) 10K type strain sequencing project: providing services to taxonomists for standard genome sequencing and annotation.</title>
        <authorList>
            <consortium name="The Broad Institute Genomics Platform"/>
            <consortium name="The Broad Institute Genome Sequencing Center for Infectious Disease"/>
            <person name="Wu L."/>
            <person name="Ma J."/>
        </authorList>
    </citation>
    <scope>NUCLEOTIDE SEQUENCE [LARGE SCALE GENOMIC DNA]</scope>
    <source>
        <strain evidence="3">TISTR 2466</strain>
    </source>
</reference>
<organism evidence="2 3">
    <name type="scientific">Sporolactobacillus shoreicorticis</name>
    <dbReference type="NCBI Taxonomy" id="1923877"/>
    <lineage>
        <taxon>Bacteria</taxon>
        <taxon>Bacillati</taxon>
        <taxon>Bacillota</taxon>
        <taxon>Bacilli</taxon>
        <taxon>Bacillales</taxon>
        <taxon>Sporolactobacillaceae</taxon>
        <taxon>Sporolactobacillus</taxon>
    </lineage>
</organism>
<proteinExistence type="predicted"/>
<dbReference type="Pfam" id="PF10369">
    <property type="entry name" value="ALS_ss_C"/>
    <property type="match status" value="1"/>
</dbReference>
<dbReference type="SUPFAM" id="SSF55021">
    <property type="entry name" value="ACT-like"/>
    <property type="match status" value="1"/>
</dbReference>
<comment type="caution">
    <text evidence="2">The sequence shown here is derived from an EMBL/GenBank/DDBJ whole genome shotgun (WGS) entry which is preliminary data.</text>
</comment>
<protein>
    <recommendedName>
        <fullName evidence="1">Acetolactate synthase small subunit C-terminal domain-containing protein</fullName>
    </recommendedName>
</protein>
<dbReference type="EMBL" id="JBHUMQ010000066">
    <property type="protein sequence ID" value="MFD2696288.1"/>
    <property type="molecule type" value="Genomic_DNA"/>
</dbReference>
<evidence type="ECO:0000313" key="2">
    <source>
        <dbReference type="EMBL" id="MFD2696288.1"/>
    </source>
</evidence>
<dbReference type="RefSeq" id="WP_253063659.1">
    <property type="nucleotide sequence ID" value="NZ_JAMXWM010000023.1"/>
</dbReference>
<accession>A0ABW5S964</accession>
<dbReference type="Proteomes" id="UP001597399">
    <property type="component" value="Unassembled WGS sequence"/>
</dbReference>